<accession>A0A0K9F3Y2</accession>
<evidence type="ECO:0000313" key="3">
    <source>
        <dbReference type="Proteomes" id="UP000037326"/>
    </source>
</evidence>
<dbReference type="InterPro" id="IPR020908">
    <property type="entry name" value="UPF0738"/>
</dbReference>
<evidence type="ECO:0000313" key="2">
    <source>
        <dbReference type="EMBL" id="KMY29250.1"/>
    </source>
</evidence>
<evidence type="ECO:0000256" key="1">
    <source>
        <dbReference type="HAMAP-Rule" id="MF_01861"/>
    </source>
</evidence>
<gene>
    <name evidence="2" type="ORF">ACZ11_19265</name>
</gene>
<reference evidence="3" key="1">
    <citation type="submission" date="2015-07" db="EMBL/GenBank/DDBJ databases">
        <authorList>
            <consortium name="Consortium for Microbial Forensics and Genomics (microFORGE)"/>
            <person name="Knight B.M."/>
            <person name="Roberts D.P."/>
            <person name="Lin D."/>
            <person name="Hari K."/>
            <person name="Fletcher J."/>
            <person name="Melcher U."/>
            <person name="Blagden T."/>
            <person name="Winegar R.A."/>
        </authorList>
    </citation>
    <scope>NUCLEOTIDE SEQUENCE [LARGE SCALE GENOMIC DNA]</scope>
    <source>
        <strain evidence="3">DSM 23493</strain>
    </source>
</reference>
<dbReference type="Pfam" id="PF19785">
    <property type="entry name" value="UPF0738"/>
    <property type="match status" value="1"/>
</dbReference>
<dbReference type="PATRIC" id="fig|582475.4.peg.2919"/>
<name>A0A0K9F3Y2_9BACI</name>
<dbReference type="EMBL" id="LFXJ01000010">
    <property type="protein sequence ID" value="KMY29250.1"/>
    <property type="molecule type" value="Genomic_DNA"/>
</dbReference>
<proteinExistence type="inferred from homology"/>
<dbReference type="AlphaFoldDB" id="A0A0K9F3Y2"/>
<dbReference type="GeneID" id="96600352"/>
<dbReference type="RefSeq" id="WP_049668155.1">
    <property type="nucleotide sequence ID" value="NZ_JBIVOC010000001.1"/>
</dbReference>
<comment type="similarity">
    <text evidence="1">Belongs to the UPF0738 family.</text>
</comment>
<sequence>MRKIYTIETLNFENEQLHFSLNDIEANLQLKPAAQLIADSDDFAFIYLLDAGENYHYLRFPPSSWDELVHILQKKQNPKLQLGAEVIELTNFYDELEMLVYNIEGNFNYGAEFVQEVEKHFKTFLSE</sequence>
<organism evidence="2 3">
    <name type="scientific">Lysinibacillus xylanilyticus</name>
    <dbReference type="NCBI Taxonomy" id="582475"/>
    <lineage>
        <taxon>Bacteria</taxon>
        <taxon>Bacillati</taxon>
        <taxon>Bacillota</taxon>
        <taxon>Bacilli</taxon>
        <taxon>Bacillales</taxon>
        <taxon>Bacillaceae</taxon>
        <taxon>Lysinibacillus</taxon>
    </lineage>
</organism>
<dbReference type="HAMAP" id="MF_01861">
    <property type="entry name" value="UPF0738"/>
    <property type="match status" value="1"/>
</dbReference>
<dbReference type="Proteomes" id="UP000037326">
    <property type="component" value="Unassembled WGS sequence"/>
</dbReference>
<comment type="caution">
    <text evidence="2">The sequence shown here is derived from an EMBL/GenBank/DDBJ whole genome shotgun (WGS) entry which is preliminary data.</text>
</comment>
<protein>
    <recommendedName>
        <fullName evidence="1">UPF0738 protein ACZ11_19265</fullName>
    </recommendedName>
</protein>
<dbReference type="OrthoDB" id="2966478at2"/>